<dbReference type="Gene3D" id="2.60.40.60">
    <property type="entry name" value="Cadherins"/>
    <property type="match status" value="1"/>
</dbReference>
<dbReference type="InterPro" id="IPR002126">
    <property type="entry name" value="Cadherin-like_dom"/>
</dbReference>
<accession>A0A382C953</accession>
<feature type="non-terminal residue" evidence="3">
    <location>
        <position position="1"/>
    </location>
</feature>
<dbReference type="GO" id="GO:0007156">
    <property type="term" value="P:homophilic cell adhesion via plasma membrane adhesion molecules"/>
    <property type="evidence" value="ECO:0007669"/>
    <property type="project" value="InterPro"/>
</dbReference>
<dbReference type="GO" id="GO:0016020">
    <property type="term" value="C:membrane"/>
    <property type="evidence" value="ECO:0007669"/>
    <property type="project" value="InterPro"/>
</dbReference>
<dbReference type="GO" id="GO:0005509">
    <property type="term" value="F:calcium ion binding"/>
    <property type="evidence" value="ECO:0007669"/>
    <property type="project" value="InterPro"/>
</dbReference>
<evidence type="ECO:0000259" key="2">
    <source>
        <dbReference type="PROSITE" id="PS50268"/>
    </source>
</evidence>
<reference evidence="3" key="1">
    <citation type="submission" date="2018-05" db="EMBL/GenBank/DDBJ databases">
        <authorList>
            <person name="Lanie J.A."/>
            <person name="Ng W.-L."/>
            <person name="Kazmierczak K.M."/>
            <person name="Andrzejewski T.M."/>
            <person name="Davidsen T.M."/>
            <person name="Wayne K.J."/>
            <person name="Tettelin H."/>
            <person name="Glass J.I."/>
            <person name="Rusch D."/>
            <person name="Podicherti R."/>
            <person name="Tsui H.-C.T."/>
            <person name="Winkler M.E."/>
        </authorList>
    </citation>
    <scope>NUCLEOTIDE SEQUENCE</scope>
</reference>
<sequence length="183" mass="18653">VTATAYTLAFTSAPDYETPGSDASSNDYAVTVTISDGTNTGSTISYTVTVDDTNDQTPTYSSSDTTPNINEGTTAVETLTVTDTDTGDVNACTLAGDDSEDFTCTVSGDSVSLAFTSAPDYDTAGDDDADNDYLVTVTISDGTNTGSTVSYTVTVDDTNDQTPTYSGGDTTPSVAEGTTAVDS</sequence>
<evidence type="ECO:0000313" key="3">
    <source>
        <dbReference type="EMBL" id="SVB22648.1"/>
    </source>
</evidence>
<feature type="region of interest" description="Disordered" evidence="1">
    <location>
        <begin position="50"/>
        <end position="71"/>
    </location>
</feature>
<gene>
    <name evidence="3" type="ORF">METZ01_LOCUS175502</name>
</gene>
<proteinExistence type="predicted"/>
<dbReference type="EMBL" id="UINC01033406">
    <property type="protein sequence ID" value="SVB22648.1"/>
    <property type="molecule type" value="Genomic_DNA"/>
</dbReference>
<dbReference type="PROSITE" id="PS50268">
    <property type="entry name" value="CADHERIN_2"/>
    <property type="match status" value="2"/>
</dbReference>
<feature type="region of interest" description="Disordered" evidence="1">
    <location>
        <begin position="158"/>
        <end position="183"/>
    </location>
</feature>
<dbReference type="SUPFAM" id="SSF49313">
    <property type="entry name" value="Cadherin-like"/>
    <property type="match status" value="1"/>
</dbReference>
<feature type="compositionally biased region" description="Polar residues" evidence="1">
    <location>
        <begin position="161"/>
        <end position="173"/>
    </location>
</feature>
<feature type="domain" description="Cadherin" evidence="2">
    <location>
        <begin position="57"/>
        <end position="165"/>
    </location>
</feature>
<name>A0A382C953_9ZZZZ</name>
<evidence type="ECO:0000256" key="1">
    <source>
        <dbReference type="SAM" id="MobiDB-lite"/>
    </source>
</evidence>
<dbReference type="AlphaFoldDB" id="A0A382C953"/>
<organism evidence="3">
    <name type="scientific">marine metagenome</name>
    <dbReference type="NCBI Taxonomy" id="408172"/>
    <lineage>
        <taxon>unclassified sequences</taxon>
        <taxon>metagenomes</taxon>
        <taxon>ecological metagenomes</taxon>
    </lineage>
</organism>
<feature type="non-terminal residue" evidence="3">
    <location>
        <position position="183"/>
    </location>
</feature>
<dbReference type="PRINTS" id="PR00205">
    <property type="entry name" value="CADHERIN"/>
</dbReference>
<feature type="domain" description="Cadherin" evidence="2">
    <location>
        <begin position="15"/>
        <end position="60"/>
    </location>
</feature>
<dbReference type="InterPro" id="IPR015919">
    <property type="entry name" value="Cadherin-like_sf"/>
</dbReference>
<protein>
    <recommendedName>
        <fullName evidence="2">Cadherin domain-containing protein</fullName>
    </recommendedName>
</protein>